<feature type="non-terminal residue" evidence="1">
    <location>
        <position position="1"/>
    </location>
</feature>
<name>A0A067PHE3_9AGAM</name>
<organism evidence="1 2">
    <name type="scientific">Jaapia argillacea MUCL 33604</name>
    <dbReference type="NCBI Taxonomy" id="933084"/>
    <lineage>
        <taxon>Eukaryota</taxon>
        <taxon>Fungi</taxon>
        <taxon>Dikarya</taxon>
        <taxon>Basidiomycota</taxon>
        <taxon>Agaricomycotina</taxon>
        <taxon>Agaricomycetes</taxon>
        <taxon>Agaricomycetidae</taxon>
        <taxon>Jaapiales</taxon>
        <taxon>Jaapiaceae</taxon>
        <taxon>Jaapia</taxon>
    </lineage>
</organism>
<proteinExistence type="predicted"/>
<dbReference type="InParanoid" id="A0A067PHE3"/>
<dbReference type="AlphaFoldDB" id="A0A067PHE3"/>
<accession>A0A067PHE3</accession>
<dbReference type="HOGENOM" id="CLU_105533_1_0_1"/>
<gene>
    <name evidence="1" type="ORF">JAAARDRAFT_142799</name>
</gene>
<reference evidence="2" key="1">
    <citation type="journal article" date="2014" name="Proc. Natl. Acad. Sci. U.S.A.">
        <title>Extensive sampling of basidiomycete genomes demonstrates inadequacy of the white-rot/brown-rot paradigm for wood decay fungi.</title>
        <authorList>
            <person name="Riley R."/>
            <person name="Salamov A.A."/>
            <person name="Brown D.W."/>
            <person name="Nagy L.G."/>
            <person name="Floudas D."/>
            <person name="Held B.W."/>
            <person name="Levasseur A."/>
            <person name="Lombard V."/>
            <person name="Morin E."/>
            <person name="Otillar R."/>
            <person name="Lindquist E.A."/>
            <person name="Sun H."/>
            <person name="LaButti K.M."/>
            <person name="Schmutz J."/>
            <person name="Jabbour D."/>
            <person name="Luo H."/>
            <person name="Baker S.E."/>
            <person name="Pisabarro A.G."/>
            <person name="Walton J.D."/>
            <person name="Blanchette R.A."/>
            <person name="Henrissat B."/>
            <person name="Martin F."/>
            <person name="Cullen D."/>
            <person name="Hibbett D.S."/>
            <person name="Grigoriev I.V."/>
        </authorList>
    </citation>
    <scope>NUCLEOTIDE SEQUENCE [LARGE SCALE GENOMIC DNA]</scope>
    <source>
        <strain evidence="2">MUCL 33604</strain>
    </source>
</reference>
<evidence type="ECO:0000313" key="1">
    <source>
        <dbReference type="EMBL" id="KDQ49881.1"/>
    </source>
</evidence>
<dbReference type="Proteomes" id="UP000027265">
    <property type="component" value="Unassembled WGS sequence"/>
</dbReference>
<dbReference type="EMBL" id="KL197771">
    <property type="protein sequence ID" value="KDQ49881.1"/>
    <property type="molecule type" value="Genomic_DNA"/>
</dbReference>
<dbReference type="OrthoDB" id="3270336at2759"/>
<sequence>QDSQMSWWPKQSSWETSSFNTGFWSPAAESWFQKRLKEIRDGAAKVKSAGEWATALSVCKQTPKVRHRNELIHWEYLNHIPPS</sequence>
<evidence type="ECO:0000313" key="2">
    <source>
        <dbReference type="Proteomes" id="UP000027265"/>
    </source>
</evidence>
<keyword evidence="2" id="KW-1185">Reference proteome</keyword>
<protein>
    <submittedName>
        <fullName evidence="1">Uncharacterized protein</fullName>
    </submittedName>
</protein>